<dbReference type="InterPro" id="IPR035903">
    <property type="entry name" value="HesB-like_dom_sf"/>
</dbReference>
<dbReference type="RefSeq" id="WP_252439754.1">
    <property type="nucleotide sequence ID" value="NZ_JAGSOV010000037.1"/>
</dbReference>
<evidence type="ECO:0000313" key="2">
    <source>
        <dbReference type="Proteomes" id="UP001165283"/>
    </source>
</evidence>
<protein>
    <submittedName>
        <fullName evidence="1">Adhesin</fullName>
    </submittedName>
</protein>
<evidence type="ECO:0000313" key="1">
    <source>
        <dbReference type="EMBL" id="MCO1656735.1"/>
    </source>
</evidence>
<keyword evidence="2" id="KW-1185">Reference proteome</keyword>
<accession>A0ABT1A1D9</accession>
<reference evidence="1" key="1">
    <citation type="submission" date="2021-04" db="EMBL/GenBank/DDBJ databases">
        <title>Pseudonocardia sp. nov., isolated from sandy soil of mangrove forest.</title>
        <authorList>
            <person name="Zan Z."/>
            <person name="Huang R."/>
            <person name="Liu W."/>
        </authorList>
    </citation>
    <scope>NUCLEOTIDE SEQUENCE</scope>
    <source>
        <strain evidence="1">S2-4</strain>
    </source>
</reference>
<organism evidence="1 2">
    <name type="scientific">Pseudonocardia humida</name>
    <dbReference type="NCBI Taxonomy" id="2800819"/>
    <lineage>
        <taxon>Bacteria</taxon>
        <taxon>Bacillati</taxon>
        <taxon>Actinomycetota</taxon>
        <taxon>Actinomycetes</taxon>
        <taxon>Pseudonocardiales</taxon>
        <taxon>Pseudonocardiaceae</taxon>
        <taxon>Pseudonocardia</taxon>
    </lineage>
</organism>
<name>A0ABT1A1D9_9PSEU</name>
<gene>
    <name evidence="1" type="ORF">KDL28_16880</name>
</gene>
<dbReference type="SUPFAM" id="SSF89360">
    <property type="entry name" value="HesB-like domain"/>
    <property type="match status" value="1"/>
</dbReference>
<comment type="caution">
    <text evidence="1">The sequence shown here is derived from an EMBL/GenBank/DDBJ whole genome shotgun (WGS) entry which is preliminary data.</text>
</comment>
<proteinExistence type="predicted"/>
<dbReference type="EMBL" id="JAGSOV010000037">
    <property type="protein sequence ID" value="MCO1656735.1"/>
    <property type="molecule type" value="Genomic_DNA"/>
</dbReference>
<sequence length="102" mass="10484">MLAITDTAAEAIKSLTTDAELLDGGGLRIAAPDPDEGLELSLAGRPDADDVVLSGDGVAVFLEPLAAEVLDDKILDVQPVPTDDGQEELRFAIGQQQAGSLA</sequence>
<dbReference type="Proteomes" id="UP001165283">
    <property type="component" value="Unassembled WGS sequence"/>
</dbReference>